<dbReference type="SUPFAM" id="SSF50370">
    <property type="entry name" value="Ricin B-like lectins"/>
    <property type="match status" value="1"/>
</dbReference>
<dbReference type="AlphaFoldDB" id="A0A167I5Y9"/>
<name>A0A167I5Y9_CALVF</name>
<protein>
    <submittedName>
        <fullName evidence="2">Uncharacterized protein</fullName>
    </submittedName>
</protein>
<keyword evidence="3" id="KW-1185">Reference proteome</keyword>
<reference evidence="2 3" key="1">
    <citation type="journal article" date="2016" name="Mol. Biol. Evol.">
        <title>Comparative Genomics of Early-Diverging Mushroom-Forming Fungi Provides Insights into the Origins of Lignocellulose Decay Capabilities.</title>
        <authorList>
            <person name="Nagy L.G."/>
            <person name="Riley R."/>
            <person name="Tritt A."/>
            <person name="Adam C."/>
            <person name="Daum C."/>
            <person name="Floudas D."/>
            <person name="Sun H."/>
            <person name="Yadav J.S."/>
            <person name="Pangilinan J."/>
            <person name="Larsson K.H."/>
            <person name="Matsuura K."/>
            <person name="Barry K."/>
            <person name="Labutti K."/>
            <person name="Kuo R."/>
            <person name="Ohm R.A."/>
            <person name="Bhattacharya S.S."/>
            <person name="Shirouzu T."/>
            <person name="Yoshinaga Y."/>
            <person name="Martin F.M."/>
            <person name="Grigoriev I.V."/>
            <person name="Hibbett D.S."/>
        </authorList>
    </citation>
    <scope>NUCLEOTIDE SEQUENCE [LARGE SCALE GENOMIC DNA]</scope>
    <source>
        <strain evidence="2 3">TUFC12733</strain>
    </source>
</reference>
<feature type="region of interest" description="Disordered" evidence="1">
    <location>
        <begin position="210"/>
        <end position="231"/>
    </location>
</feature>
<feature type="region of interest" description="Disordered" evidence="1">
    <location>
        <begin position="1"/>
        <end position="20"/>
    </location>
</feature>
<sequence length="280" mass="30641">MITTEPSDKPPAYNATGPGATGVTHGFPTGYFIIRNLSTNRVLDVGGSATADGSELFLWPEKEGSLVEGLRDPGANNQVFFIDHAGALCSLVSGHAVDVEDGIPVLRHRRPYTAPFPNKYSHPLPIFSYEARTNIIRATFATDPAYPSPSSPAAAESSADAWRSKDYVLTSVPLKALPSIIDSASNFFLSAASQLQLLPSRDGEQFDLDEDDVLDADRRDDEDVNDDNSTERWRHAKIIPLSLGWNEKASVHGGGKRDRERRRWLVVPLVKSKSPRLSQS</sequence>
<dbReference type="Gene3D" id="2.80.10.50">
    <property type="match status" value="1"/>
</dbReference>
<organism evidence="2 3">
    <name type="scientific">Calocera viscosa (strain TUFC12733)</name>
    <dbReference type="NCBI Taxonomy" id="1330018"/>
    <lineage>
        <taxon>Eukaryota</taxon>
        <taxon>Fungi</taxon>
        <taxon>Dikarya</taxon>
        <taxon>Basidiomycota</taxon>
        <taxon>Agaricomycotina</taxon>
        <taxon>Dacrymycetes</taxon>
        <taxon>Dacrymycetales</taxon>
        <taxon>Dacrymycetaceae</taxon>
        <taxon>Calocera</taxon>
    </lineage>
</organism>
<dbReference type="OrthoDB" id="9895617at2759"/>
<evidence type="ECO:0000313" key="3">
    <source>
        <dbReference type="Proteomes" id="UP000076738"/>
    </source>
</evidence>
<gene>
    <name evidence="2" type="ORF">CALVIDRAFT_540977</name>
</gene>
<proteinExistence type="predicted"/>
<accession>A0A167I5Y9</accession>
<evidence type="ECO:0000313" key="2">
    <source>
        <dbReference type="EMBL" id="KZO92336.1"/>
    </source>
</evidence>
<evidence type="ECO:0000256" key="1">
    <source>
        <dbReference type="SAM" id="MobiDB-lite"/>
    </source>
</evidence>
<dbReference type="Proteomes" id="UP000076738">
    <property type="component" value="Unassembled WGS sequence"/>
</dbReference>
<dbReference type="STRING" id="1330018.A0A167I5Y9"/>
<dbReference type="EMBL" id="KV417311">
    <property type="protein sequence ID" value="KZO92336.1"/>
    <property type="molecule type" value="Genomic_DNA"/>
</dbReference>
<dbReference type="InterPro" id="IPR035992">
    <property type="entry name" value="Ricin_B-like_lectins"/>
</dbReference>